<reference evidence="1" key="1">
    <citation type="submission" date="2019-04" db="EMBL/GenBank/DDBJ databases">
        <title>Sequencing of skin fungus with MAO and IRED activity.</title>
        <authorList>
            <person name="Marsaioli A.J."/>
            <person name="Bonatto J.M.C."/>
            <person name="Reis Junior O."/>
        </authorList>
    </citation>
    <scope>NUCLEOTIDE SEQUENCE</scope>
    <source>
        <strain evidence="1">30M1</strain>
    </source>
</reference>
<organism evidence="1 2">
    <name type="scientific">Curvularia kusanoi</name>
    <name type="common">Cochliobolus kusanoi</name>
    <dbReference type="NCBI Taxonomy" id="90978"/>
    <lineage>
        <taxon>Eukaryota</taxon>
        <taxon>Fungi</taxon>
        <taxon>Dikarya</taxon>
        <taxon>Ascomycota</taxon>
        <taxon>Pezizomycotina</taxon>
        <taxon>Dothideomycetes</taxon>
        <taxon>Pleosporomycetidae</taxon>
        <taxon>Pleosporales</taxon>
        <taxon>Pleosporineae</taxon>
        <taxon>Pleosporaceae</taxon>
        <taxon>Curvularia</taxon>
    </lineage>
</organism>
<dbReference type="EMBL" id="SWKU01000009">
    <property type="protein sequence ID" value="KAF3003705.1"/>
    <property type="molecule type" value="Genomic_DNA"/>
</dbReference>
<evidence type="ECO:0000313" key="1">
    <source>
        <dbReference type="EMBL" id="KAF3003705.1"/>
    </source>
</evidence>
<evidence type="ECO:0000313" key="2">
    <source>
        <dbReference type="Proteomes" id="UP000801428"/>
    </source>
</evidence>
<sequence>MDRAGRLTYERLIVRLERLAVTLPATFRLLQEDECVNDLQAAIKTALDDARAGTRGVPIPSPVDLKRTLEAHIQEIHARHANVPFTDPRASNHHIIAGSGKENRAPAQYKTNRRPLALKQTRPVKHDILFTSTPTESTTLVPCTPRNMYPAIMDTHRSTTPVDEGESRSAAATLLSIAGQGPDAIFSSALSHSLDIPLPTSDEARPSTAIDSQIMSSSPPSLSSVAAATPSRSTVMASTAPSGLEARLATSIPSAIGSAGPSRKDAVRRTHTSSNNTLFTAARGTKRGREDFQVHVDNVSPIDVNRVGRTAQQRRTAAYGADTPSPHPQQMPRVDDSMCPHLAFAMGVRYAVESLGMSFEIAGEELAAWVDSRMGVEDRRSFTPVKEESVEVELAPRVRVRGTDDPRVFWNVL</sequence>
<accession>A0A9P4WCP7</accession>
<name>A0A9P4WCP7_CURKU</name>
<keyword evidence="2" id="KW-1185">Reference proteome</keyword>
<dbReference type="Proteomes" id="UP000801428">
    <property type="component" value="Unassembled WGS sequence"/>
</dbReference>
<comment type="caution">
    <text evidence="1">The sequence shown here is derived from an EMBL/GenBank/DDBJ whole genome shotgun (WGS) entry which is preliminary data.</text>
</comment>
<dbReference type="AlphaFoldDB" id="A0A9P4WCP7"/>
<gene>
    <name evidence="1" type="ORF">E8E13_009032</name>
</gene>
<protein>
    <submittedName>
        <fullName evidence="1">Uncharacterized protein</fullName>
    </submittedName>
</protein>
<proteinExistence type="predicted"/>